<dbReference type="EMBL" id="FN654336">
    <property type="protein sequence ID" value="CBY32169.1"/>
    <property type="molecule type" value="Genomic_DNA"/>
</dbReference>
<accession>E4Y9D2</accession>
<feature type="compositionally biased region" description="Basic residues" evidence="1">
    <location>
        <begin position="106"/>
        <end position="118"/>
    </location>
</feature>
<reference evidence="2" key="1">
    <citation type="journal article" date="2010" name="Science">
        <title>Plasticity of animal genome architecture unmasked by rapid evolution of a pelagic tunicate.</title>
        <authorList>
            <person name="Denoeud F."/>
            <person name="Henriet S."/>
            <person name="Mungpakdee S."/>
            <person name="Aury J.M."/>
            <person name="Da Silva C."/>
            <person name="Brinkmann H."/>
            <person name="Mikhaleva J."/>
            <person name="Olsen L.C."/>
            <person name="Jubin C."/>
            <person name="Canestro C."/>
            <person name="Bouquet J.M."/>
            <person name="Danks G."/>
            <person name="Poulain J."/>
            <person name="Campsteijn C."/>
            <person name="Adamski M."/>
            <person name="Cross I."/>
            <person name="Yadetie F."/>
            <person name="Muffato M."/>
            <person name="Louis A."/>
            <person name="Butcher S."/>
            <person name="Tsagkogeorga G."/>
            <person name="Konrad A."/>
            <person name="Singh S."/>
            <person name="Jensen M.F."/>
            <person name="Cong E.H."/>
            <person name="Eikeseth-Otteraa H."/>
            <person name="Noel B."/>
            <person name="Anthouard V."/>
            <person name="Porcel B.M."/>
            <person name="Kachouri-Lafond R."/>
            <person name="Nishino A."/>
            <person name="Ugolini M."/>
            <person name="Chourrout P."/>
            <person name="Nishida H."/>
            <person name="Aasland R."/>
            <person name="Huzurbazar S."/>
            <person name="Westhof E."/>
            <person name="Delsuc F."/>
            <person name="Lehrach H."/>
            <person name="Reinhardt R."/>
            <person name="Weissenbach J."/>
            <person name="Roy S.W."/>
            <person name="Artiguenave F."/>
            <person name="Postlethwait J.H."/>
            <person name="Manak J.R."/>
            <person name="Thompson E.M."/>
            <person name="Jaillon O."/>
            <person name="Du Pasquier L."/>
            <person name="Boudinot P."/>
            <person name="Liberles D.A."/>
            <person name="Volff J.N."/>
            <person name="Philippe H."/>
            <person name="Lenhard B."/>
            <person name="Roest Crollius H."/>
            <person name="Wincker P."/>
            <person name="Chourrout D."/>
        </authorList>
    </citation>
    <scope>NUCLEOTIDE SEQUENCE [LARGE SCALE GENOMIC DNA]</scope>
</reference>
<evidence type="ECO:0000313" key="2">
    <source>
        <dbReference type="EMBL" id="CBY32169.1"/>
    </source>
</evidence>
<organism evidence="2">
    <name type="scientific">Oikopleura dioica</name>
    <name type="common">Tunicate</name>
    <dbReference type="NCBI Taxonomy" id="34765"/>
    <lineage>
        <taxon>Eukaryota</taxon>
        <taxon>Metazoa</taxon>
        <taxon>Chordata</taxon>
        <taxon>Tunicata</taxon>
        <taxon>Appendicularia</taxon>
        <taxon>Copelata</taxon>
        <taxon>Oikopleuridae</taxon>
        <taxon>Oikopleura</taxon>
    </lineage>
</organism>
<feature type="compositionally biased region" description="Basic residues" evidence="1">
    <location>
        <begin position="51"/>
        <end position="80"/>
    </location>
</feature>
<feature type="region of interest" description="Disordered" evidence="1">
    <location>
        <begin position="22"/>
        <end position="93"/>
    </location>
</feature>
<dbReference type="Proteomes" id="UP000011014">
    <property type="component" value="Unassembled WGS sequence"/>
</dbReference>
<evidence type="ECO:0000256" key="1">
    <source>
        <dbReference type="SAM" id="MobiDB-lite"/>
    </source>
</evidence>
<sequence>MEGDEEDSEFVEKSWSFDSFAPAASFDDDAQDDDDSSEIDVDANRIITSGKKAKKNGMKKSPKLSKKPKKAKKTKKRPKKNVSDDDDETSKRPSKVFIFSPHHFYHISGHKKPKGQKKPKGEKPKKTKKPKRPKMKKSKSGKKMRMSMLAFPHRSIENNAGVVIDVTGARSDGRCGRKFNFAPCALVPVNANKFATPCCNNGRCVSHTNCECST</sequence>
<dbReference type="AlphaFoldDB" id="E4Y9D2"/>
<protein>
    <submittedName>
        <fullName evidence="2">Uncharacterized protein</fullName>
    </submittedName>
</protein>
<feature type="compositionally biased region" description="Basic residues" evidence="1">
    <location>
        <begin position="125"/>
        <end position="144"/>
    </location>
</feature>
<gene>
    <name evidence="2" type="ORF">GSOID_T00030584001</name>
</gene>
<feature type="region of interest" description="Disordered" evidence="1">
    <location>
        <begin position="106"/>
        <end position="144"/>
    </location>
</feature>
<proteinExistence type="predicted"/>
<name>E4Y9D2_OIKDI</name>
<feature type="compositionally biased region" description="Acidic residues" evidence="1">
    <location>
        <begin position="26"/>
        <end position="41"/>
    </location>
</feature>